<dbReference type="InterPro" id="IPR001279">
    <property type="entry name" value="Metallo-B-lactamas"/>
</dbReference>
<dbReference type="PANTHER" id="PTHR43084:SF1">
    <property type="entry name" value="PERSULFIDE DIOXYGENASE ETHE1, MITOCHONDRIAL"/>
    <property type="match status" value="1"/>
</dbReference>
<sequence length="474" mass="49407">MEIVSFRTPGLGDQSHLLVHEGVGVLVDPQRDVDRFLRVVAERDVELRFVLETHLHNDYVSGAEQAALRTGAELVLPAAAAAAYRYTPAFHLEDLTGGRGLLVRPIHTPGHTPEHTSYLVLADGEPAALFSGGSLLVASAGRPDLLGPERARTLARLQYGSLRRLAALPPRTGLFPTHGEGSFCTSSGAGRHTSTIGAELTGNPLLALAAGGTASTAPGASAGAADGVSTGAADAADAAEAFADALLAEPMPIPAFYRHMGRANTLGVPPMPPPRVPELTATAVPAEARVVDVRPRRAQAQGALPGSVGIEPGDDFGSWAGWLLPYRTPIVLVAERDQDVTEEVVQLARIGMDEVRGVVRDLGPAATQTFTLVDLPAFLRHLALPGAQVLDVRMPAERKSARLDGAVERFLPDLVTEGVPAALDRDRPVLVACGSGRRASIAATLLAGEGHRPVVLTGAGIPDVIAAHAAHRAA</sequence>
<comment type="caution">
    <text evidence="3">The sequence shown here is derived from an EMBL/GenBank/DDBJ whole genome shotgun (WGS) entry which is preliminary data.</text>
</comment>
<dbReference type="InterPro" id="IPR051682">
    <property type="entry name" value="Mito_Persulfide_Diox"/>
</dbReference>
<protein>
    <submittedName>
        <fullName evidence="3">MBL fold metallo-hydrolase</fullName>
    </submittedName>
</protein>
<dbReference type="InterPro" id="IPR001763">
    <property type="entry name" value="Rhodanese-like_dom"/>
</dbReference>
<dbReference type="CDD" id="cd07724">
    <property type="entry name" value="POD-like_MBL-fold"/>
    <property type="match status" value="1"/>
</dbReference>
<dbReference type="GO" id="GO:0006749">
    <property type="term" value="P:glutathione metabolic process"/>
    <property type="evidence" value="ECO:0007669"/>
    <property type="project" value="InterPro"/>
</dbReference>
<feature type="domain" description="Rhodanese" evidence="2">
    <location>
        <begin position="383"/>
        <end position="465"/>
    </location>
</feature>
<evidence type="ECO:0000313" key="4">
    <source>
        <dbReference type="Proteomes" id="UP000077701"/>
    </source>
</evidence>
<dbReference type="OrthoDB" id="3196337at2"/>
<gene>
    <name evidence="3" type="ORF">PS9374_03610</name>
</gene>
<dbReference type="Pfam" id="PF00581">
    <property type="entry name" value="Rhodanese"/>
    <property type="match status" value="1"/>
</dbReference>
<dbReference type="SUPFAM" id="SSF56281">
    <property type="entry name" value="Metallo-hydrolase/oxidoreductase"/>
    <property type="match status" value="1"/>
</dbReference>
<proteinExistence type="predicted"/>
<evidence type="ECO:0000256" key="1">
    <source>
        <dbReference type="ARBA" id="ARBA00022723"/>
    </source>
</evidence>
<dbReference type="Proteomes" id="UP000077701">
    <property type="component" value="Unassembled WGS sequence"/>
</dbReference>
<dbReference type="InterPro" id="IPR036873">
    <property type="entry name" value="Rhodanese-like_dom_sf"/>
</dbReference>
<evidence type="ECO:0000313" key="3">
    <source>
        <dbReference type="EMBL" id="GAT67950.1"/>
    </source>
</evidence>
<dbReference type="SMART" id="SM00849">
    <property type="entry name" value="Lactamase_B"/>
    <property type="match status" value="1"/>
</dbReference>
<dbReference type="SUPFAM" id="SSF52821">
    <property type="entry name" value="Rhodanese/Cell cycle control phosphatase"/>
    <property type="match status" value="2"/>
</dbReference>
<dbReference type="EMBL" id="BDCX01000008">
    <property type="protein sequence ID" value="GAT67950.1"/>
    <property type="molecule type" value="Genomic_DNA"/>
</dbReference>
<keyword evidence="3" id="KW-0378">Hydrolase</keyword>
<keyword evidence="4" id="KW-1185">Reference proteome</keyword>
<accession>A0A171DC08</accession>
<dbReference type="GO" id="GO:0046872">
    <property type="term" value="F:metal ion binding"/>
    <property type="evidence" value="ECO:0007669"/>
    <property type="project" value="UniProtKB-KW"/>
</dbReference>
<dbReference type="RefSeq" id="WP_068898042.1">
    <property type="nucleotide sequence ID" value="NZ_BDCX01000008.1"/>
</dbReference>
<dbReference type="Pfam" id="PF00753">
    <property type="entry name" value="Lactamase_B"/>
    <property type="match status" value="1"/>
</dbReference>
<name>A0A171DC08_9ACTN</name>
<organism evidence="3 4">
    <name type="scientific">Planomonospora sphaerica</name>
    <dbReference type="NCBI Taxonomy" id="161355"/>
    <lineage>
        <taxon>Bacteria</taxon>
        <taxon>Bacillati</taxon>
        <taxon>Actinomycetota</taxon>
        <taxon>Actinomycetes</taxon>
        <taxon>Streptosporangiales</taxon>
        <taxon>Streptosporangiaceae</taxon>
        <taxon>Planomonospora</taxon>
    </lineage>
</organism>
<reference evidence="4" key="2">
    <citation type="submission" date="2016-04" db="EMBL/GenBank/DDBJ databases">
        <title>Planomonospora sphaerica JCM9374 whole genome shotgun sequence.</title>
        <authorList>
            <person name="Suzuki T."/>
            <person name="Dohra H."/>
            <person name="Kodani S."/>
        </authorList>
    </citation>
    <scope>NUCLEOTIDE SEQUENCE [LARGE SCALE GENOMIC DNA]</scope>
    <source>
        <strain evidence="4">JCM 9374</strain>
    </source>
</reference>
<dbReference type="GO" id="GO:0050313">
    <property type="term" value="F:sulfur dioxygenase activity"/>
    <property type="evidence" value="ECO:0007669"/>
    <property type="project" value="InterPro"/>
</dbReference>
<dbReference type="Gene3D" id="3.60.15.10">
    <property type="entry name" value="Ribonuclease Z/Hydroxyacylglutathione hydrolase-like"/>
    <property type="match status" value="1"/>
</dbReference>
<dbReference type="AlphaFoldDB" id="A0A171DC08"/>
<dbReference type="InterPro" id="IPR044528">
    <property type="entry name" value="POD-like_MBL-fold"/>
</dbReference>
<dbReference type="PROSITE" id="PS50206">
    <property type="entry name" value="RHODANESE_3"/>
    <property type="match status" value="1"/>
</dbReference>
<dbReference type="PANTHER" id="PTHR43084">
    <property type="entry name" value="PERSULFIDE DIOXYGENASE ETHE1"/>
    <property type="match status" value="1"/>
</dbReference>
<dbReference type="GO" id="GO:0016787">
    <property type="term" value="F:hydrolase activity"/>
    <property type="evidence" value="ECO:0007669"/>
    <property type="project" value="UniProtKB-KW"/>
</dbReference>
<dbReference type="InterPro" id="IPR036866">
    <property type="entry name" value="RibonucZ/Hydroxyglut_hydro"/>
</dbReference>
<keyword evidence="1" id="KW-0479">Metal-binding</keyword>
<reference evidence="3 4" key="1">
    <citation type="journal article" date="2016" name="Genome Announc.">
        <title>Draft Genome Sequence of Planomonospora sphaerica JCM9374, a Rare Actinomycete.</title>
        <authorList>
            <person name="Dohra H."/>
            <person name="Suzuki T."/>
            <person name="Inoue Y."/>
            <person name="Kodani S."/>
        </authorList>
    </citation>
    <scope>NUCLEOTIDE SEQUENCE [LARGE SCALE GENOMIC DNA]</scope>
    <source>
        <strain evidence="3 4">JCM 9374</strain>
    </source>
</reference>
<evidence type="ECO:0000259" key="2">
    <source>
        <dbReference type="PROSITE" id="PS50206"/>
    </source>
</evidence>
<dbReference type="STRING" id="161355.PS9374_03610"/>
<dbReference type="GO" id="GO:0070813">
    <property type="term" value="P:hydrogen sulfide metabolic process"/>
    <property type="evidence" value="ECO:0007669"/>
    <property type="project" value="TreeGrafter"/>
</dbReference>
<dbReference type="SMART" id="SM00450">
    <property type="entry name" value="RHOD"/>
    <property type="match status" value="1"/>
</dbReference>
<dbReference type="CDD" id="cd00158">
    <property type="entry name" value="RHOD"/>
    <property type="match status" value="2"/>
</dbReference>
<dbReference type="Gene3D" id="3.40.250.10">
    <property type="entry name" value="Rhodanese-like domain"/>
    <property type="match status" value="2"/>
</dbReference>